<dbReference type="GO" id="GO:0016810">
    <property type="term" value="F:hydrolase activity, acting on carbon-nitrogen (but not peptide) bonds"/>
    <property type="evidence" value="ECO:0007669"/>
    <property type="project" value="InterPro"/>
</dbReference>
<feature type="region of interest" description="Disordered" evidence="1">
    <location>
        <begin position="30"/>
        <end position="74"/>
    </location>
</feature>
<dbReference type="InterPro" id="IPR002509">
    <property type="entry name" value="NODB_dom"/>
</dbReference>
<keyword evidence="2" id="KW-0732">Signal</keyword>
<comment type="caution">
    <text evidence="4">The sequence shown here is derived from an EMBL/GenBank/DDBJ whole genome shotgun (WGS) entry which is preliminary data.</text>
</comment>
<dbReference type="CDD" id="cd10917">
    <property type="entry name" value="CE4_NodB_like_6s_7s"/>
    <property type="match status" value="1"/>
</dbReference>
<dbReference type="Gene3D" id="3.20.20.370">
    <property type="entry name" value="Glycoside hydrolase/deacetylase"/>
    <property type="match status" value="1"/>
</dbReference>
<evidence type="ECO:0000313" key="5">
    <source>
        <dbReference type="Proteomes" id="UP000540506"/>
    </source>
</evidence>
<feature type="domain" description="NodB homology" evidence="3">
    <location>
        <begin position="125"/>
        <end position="304"/>
    </location>
</feature>
<gene>
    <name evidence="4" type="ORF">FHR34_004240</name>
</gene>
<dbReference type="Proteomes" id="UP000540506">
    <property type="component" value="Unassembled WGS sequence"/>
</dbReference>
<dbReference type="EMBL" id="JACHJV010000001">
    <property type="protein sequence ID" value="MBB4925247.1"/>
    <property type="molecule type" value="Genomic_DNA"/>
</dbReference>
<dbReference type="PROSITE" id="PS51257">
    <property type="entry name" value="PROKAR_LIPOPROTEIN"/>
    <property type="match status" value="1"/>
</dbReference>
<evidence type="ECO:0000313" key="4">
    <source>
        <dbReference type="EMBL" id="MBB4925247.1"/>
    </source>
</evidence>
<dbReference type="InterPro" id="IPR050248">
    <property type="entry name" value="Polysacc_deacetylase_ArnD"/>
</dbReference>
<dbReference type="PROSITE" id="PS51677">
    <property type="entry name" value="NODB"/>
    <property type="match status" value="1"/>
</dbReference>
<organism evidence="4 5">
    <name type="scientific">Kitasatospora kifunensis</name>
    <name type="common">Streptomyces kifunensis</name>
    <dbReference type="NCBI Taxonomy" id="58351"/>
    <lineage>
        <taxon>Bacteria</taxon>
        <taxon>Bacillati</taxon>
        <taxon>Actinomycetota</taxon>
        <taxon>Actinomycetes</taxon>
        <taxon>Kitasatosporales</taxon>
        <taxon>Streptomycetaceae</taxon>
        <taxon>Kitasatospora</taxon>
    </lineage>
</organism>
<name>A0A7W7R4G6_KITKI</name>
<dbReference type="AlphaFoldDB" id="A0A7W7R4G6"/>
<protein>
    <submittedName>
        <fullName evidence="4">Peptidoglycan/xylan/chitin deacetylase (PgdA/CDA1 family)</fullName>
    </submittedName>
</protein>
<dbReference type="RefSeq" id="WP_184937292.1">
    <property type="nucleotide sequence ID" value="NZ_JACHJV010000001.1"/>
</dbReference>
<dbReference type="SUPFAM" id="SSF88713">
    <property type="entry name" value="Glycoside hydrolase/deacetylase"/>
    <property type="match status" value="1"/>
</dbReference>
<evidence type="ECO:0000256" key="2">
    <source>
        <dbReference type="SAM" id="SignalP"/>
    </source>
</evidence>
<dbReference type="PANTHER" id="PTHR10587">
    <property type="entry name" value="GLYCOSYL TRANSFERASE-RELATED"/>
    <property type="match status" value="1"/>
</dbReference>
<evidence type="ECO:0000256" key="1">
    <source>
        <dbReference type="SAM" id="MobiDB-lite"/>
    </source>
</evidence>
<feature type="compositionally biased region" description="Low complexity" evidence="1">
    <location>
        <begin position="38"/>
        <end position="74"/>
    </location>
</feature>
<feature type="chain" id="PRO_5039212749" evidence="2">
    <location>
        <begin position="21"/>
        <end position="315"/>
    </location>
</feature>
<keyword evidence="5" id="KW-1185">Reference proteome</keyword>
<evidence type="ECO:0000259" key="3">
    <source>
        <dbReference type="PROSITE" id="PS51677"/>
    </source>
</evidence>
<accession>A0A7W7R4G6</accession>
<dbReference type="GO" id="GO:0005975">
    <property type="term" value="P:carbohydrate metabolic process"/>
    <property type="evidence" value="ECO:0007669"/>
    <property type="project" value="InterPro"/>
</dbReference>
<dbReference type="Pfam" id="PF01522">
    <property type="entry name" value="Polysacc_deac_1"/>
    <property type="match status" value="1"/>
</dbReference>
<dbReference type="PANTHER" id="PTHR10587:SF134">
    <property type="entry name" value="SECRETED PROTEIN"/>
    <property type="match status" value="1"/>
</dbReference>
<dbReference type="InterPro" id="IPR011330">
    <property type="entry name" value="Glyco_hydro/deAcase_b/a-brl"/>
</dbReference>
<reference evidence="4 5" key="1">
    <citation type="submission" date="2020-08" db="EMBL/GenBank/DDBJ databases">
        <title>Sequencing the genomes of 1000 actinobacteria strains.</title>
        <authorList>
            <person name="Klenk H.-P."/>
        </authorList>
    </citation>
    <scope>NUCLEOTIDE SEQUENCE [LARGE SCALE GENOMIC DNA]</scope>
    <source>
        <strain evidence="4 5">DSM 41654</strain>
    </source>
</reference>
<feature type="signal peptide" evidence="2">
    <location>
        <begin position="1"/>
        <end position="20"/>
    </location>
</feature>
<proteinExistence type="predicted"/>
<sequence length="315" mass="32910">MKRYDRSRLTAFTAGALALAAAVTVSGCGSSGGGGGKDAAAPQGAAPVSGSPAVAPSGAAPAASPSASASAPAGQVPAGQVSAAAWAKWNVPPLPAAPPVPADKPIKLTKTGQVPVISNIPTTDKVVFVTLDDGAEKDPKFIEMMNDLKVPITMFLMDDAIKNNYGYFKPLQAAGNSIQNHTLHHPQMSTKSAAAQKNEVCGDQQVLTQQYGTAPILFRPPYGDGAHTPTLNTAVQECGPRAIVLWRESMQIHDMQYQSGDKKLKPGDIILAHFRGPTDLKGETMTQMFGELLSRIQEQGFAVARLDDYIAPPAG</sequence>